<evidence type="ECO:0000256" key="4">
    <source>
        <dbReference type="ARBA" id="ARBA00023012"/>
    </source>
</evidence>
<name>A0A290QEF3_9BACT</name>
<dbReference type="SUPFAM" id="SSF47384">
    <property type="entry name" value="Homodimeric domain of signal transducing histidine kinase"/>
    <property type="match status" value="1"/>
</dbReference>
<keyword evidence="3 8" id="KW-0597">Phosphoprotein</keyword>
<dbReference type="InterPro" id="IPR036097">
    <property type="entry name" value="HisK_dim/P_sf"/>
</dbReference>
<dbReference type="Pfam" id="PF00512">
    <property type="entry name" value="HisKA"/>
    <property type="match status" value="1"/>
</dbReference>
<feature type="domain" description="Histidine kinase" evidence="9">
    <location>
        <begin position="149"/>
        <end position="370"/>
    </location>
</feature>
<dbReference type="Pfam" id="PF02518">
    <property type="entry name" value="HATPase_c"/>
    <property type="match status" value="1"/>
</dbReference>
<dbReference type="FunFam" id="3.40.50.2300:FF:000001">
    <property type="entry name" value="DNA-binding response regulator PhoB"/>
    <property type="match status" value="1"/>
</dbReference>
<protein>
    <recommendedName>
        <fullName evidence="2">histidine kinase</fullName>
        <ecNumber evidence="2">2.7.13.3</ecNumber>
    </recommendedName>
</protein>
<dbReference type="CDD" id="cd00082">
    <property type="entry name" value="HisKA"/>
    <property type="match status" value="1"/>
</dbReference>
<dbReference type="InterPro" id="IPR011006">
    <property type="entry name" value="CheY-like_superfamily"/>
</dbReference>
<evidence type="ECO:0000256" key="7">
    <source>
        <dbReference type="ARBA" id="ARBA00023163"/>
    </source>
</evidence>
<dbReference type="PROSITE" id="PS50109">
    <property type="entry name" value="HIS_KIN"/>
    <property type="match status" value="1"/>
</dbReference>
<dbReference type="Gene3D" id="3.30.565.10">
    <property type="entry name" value="Histidine kinase-like ATPase, C-terminal domain"/>
    <property type="match status" value="1"/>
</dbReference>
<accession>A0A290QEF3</accession>
<dbReference type="AlphaFoldDB" id="A0A290QEF3"/>
<keyword evidence="12" id="KW-1185">Reference proteome</keyword>
<dbReference type="InterPro" id="IPR004358">
    <property type="entry name" value="Sig_transdc_His_kin-like_C"/>
</dbReference>
<keyword evidence="11" id="KW-0418">Kinase</keyword>
<dbReference type="PANTHER" id="PTHR43547">
    <property type="entry name" value="TWO-COMPONENT HISTIDINE KINASE"/>
    <property type="match status" value="1"/>
</dbReference>
<evidence type="ECO:0000256" key="8">
    <source>
        <dbReference type="PROSITE-ProRule" id="PRU00169"/>
    </source>
</evidence>
<dbReference type="Pfam" id="PF00072">
    <property type="entry name" value="Response_reg"/>
    <property type="match status" value="1"/>
</dbReference>
<keyword evidence="7" id="KW-0804">Transcription</keyword>
<dbReference type="SMART" id="SM00448">
    <property type="entry name" value="REC"/>
    <property type="match status" value="1"/>
</dbReference>
<dbReference type="SMART" id="SM00388">
    <property type="entry name" value="HisKA"/>
    <property type="match status" value="1"/>
</dbReference>
<evidence type="ECO:0000313" key="11">
    <source>
        <dbReference type="EMBL" id="ATC62721.1"/>
    </source>
</evidence>
<evidence type="ECO:0000256" key="2">
    <source>
        <dbReference type="ARBA" id="ARBA00012438"/>
    </source>
</evidence>
<keyword evidence="6" id="KW-0238">DNA-binding</keyword>
<evidence type="ECO:0000256" key="1">
    <source>
        <dbReference type="ARBA" id="ARBA00000085"/>
    </source>
</evidence>
<dbReference type="RefSeq" id="WP_096054356.1">
    <property type="nucleotide sequence ID" value="NZ_CP023344.1"/>
</dbReference>
<dbReference type="SUPFAM" id="SSF55874">
    <property type="entry name" value="ATPase domain of HSP90 chaperone/DNA topoisomerase II/histidine kinase"/>
    <property type="match status" value="1"/>
</dbReference>
<dbReference type="InterPro" id="IPR003661">
    <property type="entry name" value="HisK_dim/P_dom"/>
</dbReference>
<dbReference type="EMBL" id="CP023344">
    <property type="protein sequence ID" value="ATC62721.1"/>
    <property type="molecule type" value="Genomic_DNA"/>
</dbReference>
<dbReference type="GO" id="GO:0003677">
    <property type="term" value="F:DNA binding"/>
    <property type="evidence" value="ECO:0007669"/>
    <property type="project" value="UniProtKB-KW"/>
</dbReference>
<keyword evidence="11" id="KW-0808">Transferase</keyword>
<dbReference type="Gene3D" id="1.10.287.130">
    <property type="match status" value="1"/>
</dbReference>
<proteinExistence type="predicted"/>
<dbReference type="InterPro" id="IPR005467">
    <property type="entry name" value="His_kinase_dom"/>
</dbReference>
<evidence type="ECO:0000313" key="12">
    <source>
        <dbReference type="Proteomes" id="UP000217265"/>
    </source>
</evidence>
<sequence>MNRTAPGHGGVVLVVDDVARNVQLLGATLTREGYEVLIATSGEMALERLQARLPDLVLLDLMMPGIDGMEVCRRIKKDPGMLHLPVIFLTAANESEIAAKALTEGAVDFISKPFNTAELLARVRTHVDLKRTRDELQRIIVQKNELMSVVAHDLKNPISSVRFSAFMLRDEGLKAPDPRAELVDTILECCDGLLKFIQDRLERSAADAKLGQLQLEPVDLGDVIKQVIRINVAPAHAKQQRLTCVSDLDGLPAVQADFHALGQVLGNLISNAIKFSLPGTSVTISVTADENSPDRLRVTVLDQGPGLTVDDCKDLFKPYRRLSARPTGGESSTGLGLSIAHDMIKAMGGTIDCKSDPGKGAAFWITLPLA</sequence>
<evidence type="ECO:0000259" key="10">
    <source>
        <dbReference type="PROSITE" id="PS50110"/>
    </source>
</evidence>
<dbReference type="PRINTS" id="PR00344">
    <property type="entry name" value="BCTRLSENSOR"/>
</dbReference>
<dbReference type="OrthoDB" id="9813394at2"/>
<dbReference type="EC" id="2.7.13.3" evidence="2"/>
<dbReference type="SUPFAM" id="SSF52172">
    <property type="entry name" value="CheY-like"/>
    <property type="match status" value="1"/>
</dbReference>
<organism evidence="11 12">
    <name type="scientific">Nibricoccus aquaticus</name>
    <dbReference type="NCBI Taxonomy" id="2576891"/>
    <lineage>
        <taxon>Bacteria</taxon>
        <taxon>Pseudomonadati</taxon>
        <taxon>Verrucomicrobiota</taxon>
        <taxon>Opitutia</taxon>
        <taxon>Opitutales</taxon>
        <taxon>Opitutaceae</taxon>
        <taxon>Nibricoccus</taxon>
    </lineage>
</organism>
<dbReference type="Gene3D" id="3.40.50.2300">
    <property type="match status" value="1"/>
</dbReference>
<dbReference type="Proteomes" id="UP000217265">
    <property type="component" value="Chromosome"/>
</dbReference>
<dbReference type="PANTHER" id="PTHR43547:SF2">
    <property type="entry name" value="HYBRID SIGNAL TRANSDUCTION HISTIDINE KINASE C"/>
    <property type="match status" value="1"/>
</dbReference>
<evidence type="ECO:0000256" key="5">
    <source>
        <dbReference type="ARBA" id="ARBA00023015"/>
    </source>
</evidence>
<dbReference type="InterPro" id="IPR001789">
    <property type="entry name" value="Sig_transdc_resp-reg_receiver"/>
</dbReference>
<dbReference type="SMART" id="SM00387">
    <property type="entry name" value="HATPase_c"/>
    <property type="match status" value="1"/>
</dbReference>
<feature type="modified residue" description="4-aspartylphosphate" evidence="8">
    <location>
        <position position="60"/>
    </location>
</feature>
<gene>
    <name evidence="11" type="ORF">CMV30_01365</name>
</gene>
<dbReference type="KEGG" id="vbh:CMV30_01365"/>
<dbReference type="GO" id="GO:0000155">
    <property type="term" value="F:phosphorelay sensor kinase activity"/>
    <property type="evidence" value="ECO:0007669"/>
    <property type="project" value="InterPro"/>
</dbReference>
<feature type="domain" description="Response regulatory" evidence="10">
    <location>
        <begin position="11"/>
        <end position="127"/>
    </location>
</feature>
<reference evidence="11 12" key="1">
    <citation type="submission" date="2017-09" db="EMBL/GenBank/DDBJ databases">
        <title>Complete genome sequence of Verrucomicrobial strain HZ-65, isolated from freshwater.</title>
        <authorList>
            <person name="Choi A."/>
        </authorList>
    </citation>
    <scope>NUCLEOTIDE SEQUENCE [LARGE SCALE GENOMIC DNA]</scope>
    <source>
        <strain evidence="11 12">HZ-65</strain>
    </source>
</reference>
<evidence type="ECO:0000256" key="6">
    <source>
        <dbReference type="ARBA" id="ARBA00023125"/>
    </source>
</evidence>
<dbReference type="CDD" id="cd00075">
    <property type="entry name" value="HATPase"/>
    <property type="match status" value="1"/>
</dbReference>
<evidence type="ECO:0000256" key="3">
    <source>
        <dbReference type="ARBA" id="ARBA00022553"/>
    </source>
</evidence>
<evidence type="ECO:0000259" key="9">
    <source>
        <dbReference type="PROSITE" id="PS50109"/>
    </source>
</evidence>
<keyword evidence="4" id="KW-0902">Two-component regulatory system</keyword>
<comment type="catalytic activity">
    <reaction evidence="1">
        <text>ATP + protein L-histidine = ADP + protein N-phospho-L-histidine.</text>
        <dbReference type="EC" id="2.7.13.3"/>
    </reaction>
</comment>
<dbReference type="InterPro" id="IPR003594">
    <property type="entry name" value="HATPase_dom"/>
</dbReference>
<dbReference type="PROSITE" id="PS50110">
    <property type="entry name" value="RESPONSE_REGULATORY"/>
    <property type="match status" value="1"/>
</dbReference>
<dbReference type="InterPro" id="IPR036890">
    <property type="entry name" value="HATPase_C_sf"/>
</dbReference>
<keyword evidence="5" id="KW-0805">Transcription regulation</keyword>